<dbReference type="Proteomes" id="UP001227268">
    <property type="component" value="Unassembled WGS sequence"/>
</dbReference>
<reference evidence="1" key="1">
    <citation type="submission" date="2023-04" db="EMBL/GenBank/DDBJ databases">
        <title>Draft Genome sequencing of Naganishia species isolated from polar environments using Oxford Nanopore Technology.</title>
        <authorList>
            <person name="Leo P."/>
            <person name="Venkateswaran K."/>
        </authorList>
    </citation>
    <scope>NUCLEOTIDE SEQUENCE</scope>
    <source>
        <strain evidence="1">MNA-CCFEE 5423</strain>
    </source>
</reference>
<gene>
    <name evidence="1" type="ORF">QFC21_005498</name>
</gene>
<sequence length="1079" mass="119749">MSVFCDAEAVASSPKRPLPLDPIPQTLQELIQQKERWSPTPRSYFNDHYDRNASHSPSPSPAKRRRRGKDANDPETRTVSQEPSHFGGRREETADRWGLDEEITTISFDHTETSREEHEDDAACTGPEQSTSVETGNDGTRTTTTTGDWLSNETADMFVDNMNLPVPAIEGANSSTSESHDLLQPALADQYDVESMAIKRYVAASAIPPHVPTRRQAVPLSPKQINVPEIRTTRSILREPDGDKKYAALGEENASAQELNSVTTLHRLFSAATKPKSSVVPDVFCSPMDPQGGTKPSVAPNTRKLQQTVSTNTVKATFVKPALPLYGSLRGPVSALDSQSQGQDLRSSLKKGPNTLSAKPSVFYDAPTENARPLKRAASTSLMDTALSAAGDKESILSLRKKRRVDGSVTAADYVMEKEGGEGRKERARPDPSTTSKHQPQKNSERVQLEDYKRSYTKAFPSFIFLFEIDADKSQVRELKEKIRRLGGATEEFLSKKITHYITAKDIGPTSTAAPSSQKPASTASPFVPVNTNLANRRSLSSRVNGEARSLLKIAPGVAGSKESLLSPYKSPSLLENKGMSSVALQAQSLGIKVWSLSKLARVLSMLIDPESVASGKHQKDTDLSTLLEDERLHGTRERDAMAKRSDWHYFQESSNFLLVEDATGENRPLMYKVYDKPTPVQTPAWPVLYSTFLKPSRDVLNRTPAIRPDHLRDRAITLWVKRDAYGDEKPPPLKSSSTLFDHAILAKKPVTRSVSLNNVAVSDTPRYHREDSVMPYAAASGNSVVLTSNIASTTSQRHNHSADFSAHGIPDYGKDKRIVQMNKRVQLLIGKASAQLAEKKQLEARKVLAEQNMTYGDELAQGVDTMEGESSCIEEGPSLRRSRQDTFSVGGFISTSFPRAASSLDVFGDGNSQRSMDELVHEKVLKILEETKRPYDLSMSQIRQMKLASKRKGDIERFDVDAPPKAGYCENCRAKYESFEEHCQSRRHRKFAEAIENFASLDQLLHSIRRPEPNAEYVDYETLSPPFCPLEVFASTDGVVEEVSEEDWAMLKTYYHRKAFMQHMEAKRGIESKETSSP</sequence>
<comment type="caution">
    <text evidence="1">The sequence shown here is derived from an EMBL/GenBank/DDBJ whole genome shotgun (WGS) entry which is preliminary data.</text>
</comment>
<proteinExistence type="predicted"/>
<name>A0ACC2VAN4_9TREE</name>
<evidence type="ECO:0000313" key="2">
    <source>
        <dbReference type="Proteomes" id="UP001227268"/>
    </source>
</evidence>
<protein>
    <submittedName>
        <fullName evidence="1">Uncharacterized protein</fullName>
    </submittedName>
</protein>
<accession>A0ACC2VAN4</accession>
<evidence type="ECO:0000313" key="1">
    <source>
        <dbReference type="EMBL" id="KAJ9095627.1"/>
    </source>
</evidence>
<dbReference type="EMBL" id="JASBWT010000021">
    <property type="protein sequence ID" value="KAJ9095627.1"/>
    <property type="molecule type" value="Genomic_DNA"/>
</dbReference>
<keyword evidence="2" id="KW-1185">Reference proteome</keyword>
<organism evidence="1 2">
    <name type="scientific">Naganishia friedmannii</name>
    <dbReference type="NCBI Taxonomy" id="89922"/>
    <lineage>
        <taxon>Eukaryota</taxon>
        <taxon>Fungi</taxon>
        <taxon>Dikarya</taxon>
        <taxon>Basidiomycota</taxon>
        <taxon>Agaricomycotina</taxon>
        <taxon>Tremellomycetes</taxon>
        <taxon>Filobasidiales</taxon>
        <taxon>Filobasidiaceae</taxon>
        <taxon>Naganishia</taxon>
    </lineage>
</organism>